<protein>
    <recommendedName>
        <fullName evidence="1">Asparagine synthetase domain-containing protein</fullName>
    </recommendedName>
</protein>
<dbReference type="GO" id="GO:0006529">
    <property type="term" value="P:asparagine biosynthetic process"/>
    <property type="evidence" value="ECO:0007669"/>
    <property type="project" value="InterPro"/>
</dbReference>
<dbReference type="Pfam" id="PF00733">
    <property type="entry name" value="Asn_synthase"/>
    <property type="match status" value="1"/>
</dbReference>
<dbReference type="EMBL" id="CXWC01000014">
    <property type="protein sequence ID" value="CTQ78135.1"/>
    <property type="molecule type" value="Genomic_DNA"/>
</dbReference>
<dbReference type="GO" id="GO:0004066">
    <property type="term" value="F:asparagine synthase (glutamine-hydrolyzing) activity"/>
    <property type="evidence" value="ECO:0007669"/>
    <property type="project" value="InterPro"/>
</dbReference>
<reference evidence="3" key="1">
    <citation type="submission" date="2015-07" db="EMBL/GenBank/DDBJ databases">
        <authorList>
            <person name="Rodrigo-Torres Lidia"/>
            <person name="Arahal R.David."/>
        </authorList>
    </citation>
    <scope>NUCLEOTIDE SEQUENCE [LARGE SCALE GENOMIC DNA]</scope>
    <source>
        <strain evidence="3">CECT 5096</strain>
    </source>
</reference>
<feature type="domain" description="Asparagine synthetase" evidence="1">
    <location>
        <begin position="2"/>
        <end position="71"/>
    </location>
</feature>
<dbReference type="Proteomes" id="UP000049983">
    <property type="component" value="Unassembled WGS sequence"/>
</dbReference>
<sequence length="88" mass="10384">MNRPKRGFEPPVHAWYNALLNAHGEIFENGHLENHQIVRRDFVDKARKPESMSRREREVAWAALNLEMWFRSLGRSSEASLDEWHTIG</sequence>
<evidence type="ECO:0000313" key="2">
    <source>
        <dbReference type="EMBL" id="CTQ78135.1"/>
    </source>
</evidence>
<evidence type="ECO:0000313" key="3">
    <source>
        <dbReference type="Proteomes" id="UP000049983"/>
    </source>
</evidence>
<name>A0A0M7ASL5_9HYPH</name>
<organism evidence="2 3">
    <name type="scientific">Roseibium album</name>
    <dbReference type="NCBI Taxonomy" id="311410"/>
    <lineage>
        <taxon>Bacteria</taxon>
        <taxon>Pseudomonadati</taxon>
        <taxon>Pseudomonadota</taxon>
        <taxon>Alphaproteobacteria</taxon>
        <taxon>Hyphomicrobiales</taxon>
        <taxon>Stappiaceae</taxon>
        <taxon>Roseibium</taxon>
    </lineage>
</organism>
<gene>
    <name evidence="2" type="ORF">LA5096_05476</name>
</gene>
<accession>A0A0M7ASL5</accession>
<dbReference type="InterPro" id="IPR001962">
    <property type="entry name" value="Asn_synthase"/>
</dbReference>
<proteinExistence type="predicted"/>
<evidence type="ECO:0000259" key="1">
    <source>
        <dbReference type="Pfam" id="PF00733"/>
    </source>
</evidence>
<keyword evidence="3" id="KW-1185">Reference proteome</keyword>
<dbReference type="AlphaFoldDB" id="A0A0M7ASL5"/>